<dbReference type="AlphaFoldDB" id="A0A3D3QZT2"/>
<reference evidence="1 2" key="1">
    <citation type="journal article" date="2018" name="Nat. Biotechnol.">
        <title>A standardized bacterial taxonomy based on genome phylogeny substantially revises the tree of life.</title>
        <authorList>
            <person name="Parks D.H."/>
            <person name="Chuvochina M."/>
            <person name="Waite D.W."/>
            <person name="Rinke C."/>
            <person name="Skarshewski A."/>
            <person name="Chaumeil P.A."/>
            <person name="Hugenholtz P."/>
        </authorList>
    </citation>
    <scope>NUCLEOTIDE SEQUENCE [LARGE SCALE GENOMIC DNA]</scope>
    <source>
        <strain evidence="1">UBA9375</strain>
    </source>
</reference>
<evidence type="ECO:0000313" key="2">
    <source>
        <dbReference type="Proteomes" id="UP000263642"/>
    </source>
</evidence>
<dbReference type="Proteomes" id="UP000263642">
    <property type="component" value="Unassembled WGS sequence"/>
</dbReference>
<comment type="caution">
    <text evidence="1">The sequence shown here is derived from an EMBL/GenBank/DDBJ whole genome shotgun (WGS) entry which is preliminary data.</text>
</comment>
<organism evidence="1 2">
    <name type="scientific">Gimesia maris</name>
    <dbReference type="NCBI Taxonomy" id="122"/>
    <lineage>
        <taxon>Bacteria</taxon>
        <taxon>Pseudomonadati</taxon>
        <taxon>Planctomycetota</taxon>
        <taxon>Planctomycetia</taxon>
        <taxon>Planctomycetales</taxon>
        <taxon>Planctomycetaceae</taxon>
        <taxon>Gimesia</taxon>
    </lineage>
</organism>
<protein>
    <recommendedName>
        <fullName evidence="3">Transposase DDE domain-containing protein</fullName>
    </recommendedName>
</protein>
<evidence type="ECO:0000313" key="1">
    <source>
        <dbReference type="EMBL" id="HCO21856.1"/>
    </source>
</evidence>
<gene>
    <name evidence="1" type="ORF">DIT97_01835</name>
</gene>
<proteinExistence type="predicted"/>
<accession>A0A3D3QZT2</accession>
<name>A0A3D3QZT2_9PLAN</name>
<sequence length="69" mass="8272">MALLGWTLKAWVALSLPETGRWKDRRRKEKYELLRMEFHTFVTAMIRIPCQIVQTGRRLIFRLVDALQL</sequence>
<evidence type="ECO:0008006" key="3">
    <source>
        <dbReference type="Google" id="ProtNLM"/>
    </source>
</evidence>
<dbReference type="EMBL" id="DQAY01000014">
    <property type="protein sequence ID" value="HCO21856.1"/>
    <property type="molecule type" value="Genomic_DNA"/>
</dbReference>